<evidence type="ECO:0000256" key="6">
    <source>
        <dbReference type="ARBA" id="ARBA00023033"/>
    </source>
</evidence>
<evidence type="ECO:0000313" key="9">
    <source>
        <dbReference type="EMBL" id="SEQ35917.1"/>
    </source>
</evidence>
<evidence type="ECO:0000256" key="2">
    <source>
        <dbReference type="ARBA" id="ARBA00009712"/>
    </source>
</evidence>
<dbReference type="PANTHER" id="PTHR11473">
    <property type="entry name" value="AROMATIC AMINO ACID HYDROXYLASE"/>
    <property type="match status" value="1"/>
</dbReference>
<keyword evidence="10" id="KW-1185">Reference proteome</keyword>
<keyword evidence="5 7" id="KW-0408">Iron</keyword>
<dbReference type="CDD" id="cd00361">
    <property type="entry name" value="arom_aa_hydroxylase"/>
    <property type="match status" value="1"/>
</dbReference>
<keyword evidence="4" id="KW-0560">Oxidoreductase</keyword>
<dbReference type="EMBL" id="FOFZ01000002">
    <property type="protein sequence ID" value="SEQ35917.1"/>
    <property type="molecule type" value="Genomic_DNA"/>
</dbReference>
<dbReference type="SUPFAM" id="SSF56534">
    <property type="entry name" value="Aromatic aminoacid monoxygenases, catalytic and oligomerization domains"/>
    <property type="match status" value="1"/>
</dbReference>
<name>A0A1H9FDE0_FLAFI</name>
<dbReference type="InterPro" id="IPR019774">
    <property type="entry name" value="Aromatic-AA_hydroxylase_C"/>
</dbReference>
<dbReference type="NCBIfam" id="NF010657">
    <property type="entry name" value="PRK14056.1"/>
    <property type="match status" value="1"/>
</dbReference>
<dbReference type="GO" id="GO:0005506">
    <property type="term" value="F:iron ion binding"/>
    <property type="evidence" value="ECO:0007669"/>
    <property type="project" value="InterPro"/>
</dbReference>
<proteinExistence type="inferred from homology"/>
<evidence type="ECO:0000256" key="7">
    <source>
        <dbReference type="PIRSR" id="PIRSR601273-2"/>
    </source>
</evidence>
<dbReference type="Gene3D" id="1.20.58.690">
    <property type="match status" value="1"/>
</dbReference>
<evidence type="ECO:0000256" key="1">
    <source>
        <dbReference type="ARBA" id="ARBA00001954"/>
    </source>
</evidence>
<dbReference type="InterPro" id="IPR001273">
    <property type="entry name" value="ArAA_hydroxylase"/>
</dbReference>
<protein>
    <submittedName>
        <fullName evidence="9">Phenylalanine-4-hydroxylase</fullName>
    </submittedName>
</protein>
<evidence type="ECO:0000256" key="3">
    <source>
        <dbReference type="ARBA" id="ARBA00022723"/>
    </source>
</evidence>
<dbReference type="PANTHER" id="PTHR11473:SF24">
    <property type="entry name" value="PHENYLALANINE-4-HYDROXYLASE"/>
    <property type="match status" value="1"/>
</dbReference>
<comment type="cofactor">
    <cofactor evidence="1 7">
        <name>Fe(2+)</name>
        <dbReference type="ChEBI" id="CHEBI:29033"/>
    </cofactor>
</comment>
<evidence type="ECO:0000259" key="8">
    <source>
        <dbReference type="PROSITE" id="PS51410"/>
    </source>
</evidence>
<evidence type="ECO:0000256" key="4">
    <source>
        <dbReference type="ARBA" id="ARBA00023002"/>
    </source>
</evidence>
<feature type="domain" description="Biopterin-dependent aromatic amino acid hydroxylase family profile" evidence="8">
    <location>
        <begin position="1"/>
        <end position="363"/>
    </location>
</feature>
<evidence type="ECO:0000256" key="5">
    <source>
        <dbReference type="ARBA" id="ARBA00023004"/>
    </source>
</evidence>
<dbReference type="GO" id="GO:0009072">
    <property type="term" value="P:aromatic amino acid metabolic process"/>
    <property type="evidence" value="ECO:0007669"/>
    <property type="project" value="InterPro"/>
</dbReference>
<organism evidence="9 10">
    <name type="scientific">Flavobacterium frigoris</name>
    <dbReference type="NCBI Taxonomy" id="229204"/>
    <lineage>
        <taxon>Bacteria</taxon>
        <taxon>Pseudomonadati</taxon>
        <taxon>Bacteroidota</taxon>
        <taxon>Flavobacteriia</taxon>
        <taxon>Flavobacteriales</taxon>
        <taxon>Flavobacteriaceae</taxon>
        <taxon>Flavobacterium</taxon>
    </lineage>
</organism>
<dbReference type="InterPro" id="IPR036951">
    <property type="entry name" value="ArAA_hydroxylase_sf"/>
</dbReference>
<keyword evidence="6" id="KW-0503">Monooxygenase</keyword>
<feature type="binding site" evidence="7">
    <location>
        <position position="152"/>
    </location>
    <ligand>
        <name>Fe cation</name>
        <dbReference type="ChEBI" id="CHEBI:24875"/>
    </ligand>
</feature>
<dbReference type="InterPro" id="IPR036329">
    <property type="entry name" value="Aro-AA_hydroxylase_C_sf"/>
</dbReference>
<reference evidence="10" key="1">
    <citation type="submission" date="2016-10" db="EMBL/GenBank/DDBJ databases">
        <authorList>
            <person name="Varghese N."/>
            <person name="Submissions S."/>
        </authorList>
    </citation>
    <scope>NUCLEOTIDE SEQUENCE [LARGE SCALE GENOMIC DNA]</scope>
    <source>
        <strain evidence="10">DSM 15719</strain>
    </source>
</reference>
<accession>A0A1H9FDE0</accession>
<feature type="binding site" evidence="7">
    <location>
        <position position="157"/>
    </location>
    <ligand>
        <name>Fe cation</name>
        <dbReference type="ChEBI" id="CHEBI:24875"/>
    </ligand>
</feature>
<dbReference type="Proteomes" id="UP000183658">
    <property type="component" value="Unassembled WGS sequence"/>
</dbReference>
<dbReference type="Gene3D" id="1.10.800.10">
    <property type="entry name" value="Aromatic amino acid hydroxylase"/>
    <property type="match status" value="1"/>
</dbReference>
<dbReference type="PROSITE" id="PS51410">
    <property type="entry name" value="BH4_AAA_HYDROXYL_2"/>
    <property type="match status" value="1"/>
</dbReference>
<dbReference type="GO" id="GO:0016714">
    <property type="term" value="F:oxidoreductase activity, acting on paired donors, with incorporation or reduction of molecular oxygen, reduced pteridine as one donor, and incorporation of one atom of oxygen"/>
    <property type="evidence" value="ECO:0007669"/>
    <property type="project" value="InterPro"/>
</dbReference>
<dbReference type="AlphaFoldDB" id="A0A1H9FDE0"/>
<feature type="binding site" evidence="7">
    <location>
        <position position="242"/>
    </location>
    <ligand>
        <name>Fe cation</name>
        <dbReference type="ChEBI" id="CHEBI:24875"/>
    </ligand>
</feature>
<evidence type="ECO:0000313" key="10">
    <source>
        <dbReference type="Proteomes" id="UP000183658"/>
    </source>
</evidence>
<gene>
    <name evidence="9" type="ORF">SAMN05444355_102158</name>
</gene>
<keyword evidence="3 7" id="KW-0479">Metal-binding</keyword>
<sequence>MKSGKWLPEFVLLCYNYNVFDMNTNIESNPLLDRLPKHLKQFIKPQDYSDYTPINQAVWRYVMRKNVDYLSKVAHRSYLEGLKKTGIEIDNIPSMYGMNRILTEIGWAAVAVDGFIPPNAFMEFQAYNVLVIASDIRQLEHIEYTPAPDIIHEGAGHAPIIANPEYAEYLRRFGEIGCKAISSDKDYQMYEAIRLLSIVKEAEDTPQATIDVAEKAVEDLQNNMGELSEMAQIRNLHWWTVEYGLIGTVENPKIYGAGLLSSIGESAHCMTDQVEKFPYDITAAQKSFDITKLQPQLYVTPNFAYLNLVLEEFANKMALRTGGLSGIEKLVNSNALGTIELSTGLQISGVFTNVIEHEGKPIYIQTTGKTALASREKELVGHGTATHAEGFGSPIGKLKGINIAIEDMSPKDLNAYSITESNSVKLEFEGDITVEGEIITGSRNLQGAIILIRFKNCTVTHGETILFQPEWGIYDMAVGKKVVSAFSGPADVNSFDLITHMPSSTTIKAKHTAERDDLEVLYQTVRIIRESKDIYASLAPILHKLKKDHPKDWLLAVEIAELLKNRNETQLLDEVLNHLEDLKQKRPEIAHLISGGLDLIFRPIITL</sequence>
<comment type="similarity">
    <text evidence="2">Belongs to the biopterin-dependent aromatic amino acid hydroxylase family.</text>
</comment>
<dbReference type="Pfam" id="PF00351">
    <property type="entry name" value="Biopterin_H"/>
    <property type="match status" value="2"/>
</dbReference>